<evidence type="ECO:0000313" key="5">
    <source>
        <dbReference type="Proteomes" id="UP000830375"/>
    </source>
</evidence>
<feature type="region of interest" description="Disordered" evidence="2">
    <location>
        <begin position="291"/>
        <end position="325"/>
    </location>
</feature>
<dbReference type="PROSITE" id="PS00028">
    <property type="entry name" value="ZINC_FINGER_C2H2_1"/>
    <property type="match status" value="1"/>
</dbReference>
<evidence type="ECO:0000256" key="2">
    <source>
        <dbReference type="SAM" id="MobiDB-lite"/>
    </source>
</evidence>
<reference evidence="4 5" key="1">
    <citation type="submission" date="2022-01" db="EMBL/GenBank/DDBJ databases">
        <title>A high-quality chromosome-level genome assembly of rohu carp, Labeo rohita.</title>
        <authorList>
            <person name="Arick M.A. II"/>
            <person name="Hsu C.-Y."/>
            <person name="Magbanua Z."/>
            <person name="Pechanova O."/>
            <person name="Grover C."/>
            <person name="Miller E."/>
            <person name="Thrash A."/>
            <person name="Ezzel L."/>
            <person name="Alam S."/>
            <person name="Benzie J."/>
            <person name="Hamilton M."/>
            <person name="Karsi A."/>
            <person name="Lawrence M.L."/>
            <person name="Peterson D.G."/>
        </authorList>
    </citation>
    <scope>NUCLEOTIDE SEQUENCE [LARGE SCALE GENOMIC DNA]</scope>
    <source>
        <strain evidence="5">BAU-BD-2019</strain>
        <tissue evidence="4">Blood</tissue>
    </source>
</reference>
<proteinExistence type="predicted"/>
<dbReference type="Gene3D" id="3.30.160.60">
    <property type="entry name" value="Classic Zinc Finger"/>
    <property type="match status" value="1"/>
</dbReference>
<keyword evidence="1" id="KW-0479">Metal-binding</keyword>
<evidence type="ECO:0000256" key="1">
    <source>
        <dbReference type="PROSITE-ProRule" id="PRU00042"/>
    </source>
</evidence>
<comment type="caution">
    <text evidence="4">The sequence shown here is derived from an EMBL/GenBank/DDBJ whole genome shotgun (WGS) entry which is preliminary data.</text>
</comment>
<dbReference type="Proteomes" id="UP000830375">
    <property type="component" value="Unassembled WGS sequence"/>
</dbReference>
<feature type="region of interest" description="Disordered" evidence="2">
    <location>
        <begin position="622"/>
        <end position="712"/>
    </location>
</feature>
<keyword evidence="5" id="KW-1185">Reference proteome</keyword>
<organism evidence="4 5">
    <name type="scientific">Labeo rohita</name>
    <name type="common">Indian major carp</name>
    <name type="synonym">Cyprinus rohita</name>
    <dbReference type="NCBI Taxonomy" id="84645"/>
    <lineage>
        <taxon>Eukaryota</taxon>
        <taxon>Metazoa</taxon>
        <taxon>Chordata</taxon>
        <taxon>Craniata</taxon>
        <taxon>Vertebrata</taxon>
        <taxon>Euteleostomi</taxon>
        <taxon>Actinopterygii</taxon>
        <taxon>Neopterygii</taxon>
        <taxon>Teleostei</taxon>
        <taxon>Ostariophysi</taxon>
        <taxon>Cypriniformes</taxon>
        <taxon>Cyprinidae</taxon>
        <taxon>Labeoninae</taxon>
        <taxon>Labeonini</taxon>
        <taxon>Labeo</taxon>
    </lineage>
</organism>
<dbReference type="SMART" id="SM00355">
    <property type="entry name" value="ZnF_C2H2"/>
    <property type="match status" value="4"/>
</dbReference>
<gene>
    <name evidence="4" type="ORF">H4Q32_009630</name>
</gene>
<evidence type="ECO:0000313" key="4">
    <source>
        <dbReference type="EMBL" id="KAI2658145.1"/>
    </source>
</evidence>
<evidence type="ECO:0000259" key="3">
    <source>
        <dbReference type="PROSITE" id="PS50157"/>
    </source>
</evidence>
<feature type="region of interest" description="Disordered" evidence="2">
    <location>
        <begin position="366"/>
        <end position="415"/>
    </location>
</feature>
<feature type="domain" description="C2H2-type" evidence="3">
    <location>
        <begin position="854"/>
        <end position="881"/>
    </location>
</feature>
<dbReference type="PROSITE" id="PS50157">
    <property type="entry name" value="ZINC_FINGER_C2H2_2"/>
    <property type="match status" value="1"/>
</dbReference>
<feature type="compositionally biased region" description="Low complexity" evidence="2">
    <location>
        <begin position="673"/>
        <end position="683"/>
    </location>
</feature>
<keyword evidence="1" id="KW-0863">Zinc-finger</keyword>
<name>A0ABQ8M5G7_LABRO</name>
<sequence>MNGVNANPDAQVGNEERGIWHKRLRLRKTSFSFPAERSTVKEEKNVTPHGLKVTEKSKKPSHHLQAINTFTCSSCNDGISFKPAELLMHFKIVHGSKGSPPMFPCDMCGFSTPVFTTLQQHRMQHKDCLFICEICNDSVQQTLPQLTKHCQTHHARNGQYYCPKCKDSVQDIKEFVCHSCSQESITNGNTEKNDLLKHMAAACRQRWSRRNWWRKRATVKQDNNLSQDLKFLLPKPEPKWTSPLLPFSTPSLMDNHGVLLDPQKTLEETQQFLEKTVCSGKNWPASLKSKQDFIPHAPTTPHPSQANAKQCAAPHPGLRPTGKDKLSGLMEKNNISVPPDCTTKVVGFKMVDGKKHLVLKVIPSDKQDVSKDAHTVKPTNQQDESNDFSNANASGNRSQVTSRKSSSRRKKQGRCVAQRDFLSSVVERIKSQQNNQEHAPIHLKACNFNHNSHIQSPHAKRAKDCQDKALSESEENFTACQGDSGCHSDLTSDTGSLEERCCSQLLPTAFDEELSLALDTNFIHQHSNACSISGLDCISPSSGFPLKDRTESLCRSEDGGLLLHGNADECTNNMDPRDSLVPVGQHDCGRESSSAPDLLQTVDELPLTTVVHLLDEVRADRTLSTQTSSDEPLKEFTCTGGANQRSEPVNANISVLPHDSNSSTSVPATACGSSESNAALASLNRKRMGEASSADSPVSKSQKRSTQGSADVSASVLYWDPAPRDAPTTLRLIPYSASQSVKIPRSNQPVIVLNHPDSDIPEVTNIMKVVRKHKGAVQRVVLSRKTLKALSEFNCDDFRDNLVANCHASHCRREWPNGTVKERFSLKLRFKRVCGRKYTVVPTVSESIVLQPTFRCWFCGRLFRNQEAWVGHGQRHLMEATRGWNQLFNR</sequence>
<dbReference type="EMBL" id="JACTAM010000013">
    <property type="protein sequence ID" value="KAI2658145.1"/>
    <property type="molecule type" value="Genomic_DNA"/>
</dbReference>
<accession>A0ABQ8M5G7</accession>
<keyword evidence="1" id="KW-0862">Zinc</keyword>
<feature type="compositionally biased region" description="Polar residues" evidence="2">
    <location>
        <begin position="693"/>
        <end position="712"/>
    </location>
</feature>
<feature type="compositionally biased region" description="Polar residues" evidence="2">
    <location>
        <begin position="377"/>
        <end position="401"/>
    </location>
</feature>
<feature type="compositionally biased region" description="Polar residues" evidence="2">
    <location>
        <begin position="640"/>
        <end position="667"/>
    </location>
</feature>
<feature type="compositionally biased region" description="Basic and acidic residues" evidence="2">
    <location>
        <begin position="366"/>
        <end position="375"/>
    </location>
</feature>
<dbReference type="InterPro" id="IPR013087">
    <property type="entry name" value="Znf_C2H2_type"/>
</dbReference>
<protein>
    <submittedName>
        <fullName evidence="4">Zinc finger protein 518A</fullName>
    </submittedName>
</protein>